<dbReference type="CDD" id="cd04301">
    <property type="entry name" value="NAT_SF"/>
    <property type="match status" value="1"/>
</dbReference>
<dbReference type="SUPFAM" id="SSF55729">
    <property type="entry name" value="Acyl-CoA N-acyltransferases (Nat)"/>
    <property type="match status" value="1"/>
</dbReference>
<name>A0A0M0L9G7_9BACI</name>
<dbReference type="AlphaFoldDB" id="A0A0M0L9G7"/>
<dbReference type="PANTHER" id="PTHR43072:SF23">
    <property type="entry name" value="UPF0039 PROTEIN C11D3.02C"/>
    <property type="match status" value="1"/>
</dbReference>
<dbReference type="EMBL" id="LILC01000007">
    <property type="protein sequence ID" value="KOO47487.1"/>
    <property type="molecule type" value="Genomic_DNA"/>
</dbReference>
<keyword evidence="2" id="KW-0012">Acyltransferase</keyword>
<accession>A0A0M0L9G7</accession>
<reference evidence="5" key="1">
    <citation type="submission" date="2015-08" db="EMBL/GenBank/DDBJ databases">
        <title>Fjat-14210 dsm16467.</title>
        <authorList>
            <person name="Liu B."/>
            <person name="Wang J."/>
            <person name="Zhu Y."/>
            <person name="Liu G."/>
            <person name="Chen Q."/>
            <person name="Chen Z."/>
            <person name="Lan J."/>
            <person name="Che J."/>
            <person name="Ge C."/>
            <person name="Shi H."/>
            <person name="Pan Z."/>
            <person name="Liu X."/>
        </authorList>
    </citation>
    <scope>NUCLEOTIDE SEQUENCE [LARGE SCALE GENOMIC DNA]</scope>
    <source>
        <strain evidence="5">DSM 16467</strain>
    </source>
</reference>
<dbReference type="Proteomes" id="UP000037558">
    <property type="component" value="Unassembled WGS sequence"/>
</dbReference>
<evidence type="ECO:0000313" key="4">
    <source>
        <dbReference type="EMBL" id="KOO47487.1"/>
    </source>
</evidence>
<keyword evidence="5" id="KW-1185">Reference proteome</keyword>
<dbReference type="Gene3D" id="3.40.630.30">
    <property type="match status" value="1"/>
</dbReference>
<sequence>MTTIRKAAQADLPILTDIYNQSVLHTTATFDLTPVTPNERQGWFDAHGGRYPLIVAEENGVVMGYASLSSFRDKEAYNGTVELSVYIDEAHQGKGLGKLLMSEILHQAKELHYHVVISGITKGNDKSVQLHARFGFEFCGEFKQVGYKFDEWQDVLFYQLILNA</sequence>
<proteinExistence type="predicted"/>
<organism evidence="4 5">
    <name type="scientific">Priestia koreensis</name>
    <dbReference type="NCBI Taxonomy" id="284581"/>
    <lineage>
        <taxon>Bacteria</taxon>
        <taxon>Bacillati</taxon>
        <taxon>Bacillota</taxon>
        <taxon>Bacilli</taxon>
        <taxon>Bacillales</taxon>
        <taxon>Bacillaceae</taxon>
        <taxon>Priestia</taxon>
    </lineage>
</organism>
<dbReference type="PROSITE" id="PS51186">
    <property type="entry name" value="GNAT"/>
    <property type="match status" value="1"/>
</dbReference>
<gene>
    <name evidence="4" type="ORF">AMD01_05430</name>
</gene>
<comment type="caution">
    <text evidence="4">The sequence shown here is derived from an EMBL/GenBank/DDBJ whole genome shotgun (WGS) entry which is preliminary data.</text>
</comment>
<dbReference type="OrthoDB" id="9798006at2"/>
<feature type="domain" description="N-acetyltransferase" evidence="3">
    <location>
        <begin position="2"/>
        <end position="164"/>
    </location>
</feature>
<dbReference type="STRING" id="284581.AMD01_05430"/>
<evidence type="ECO:0000256" key="1">
    <source>
        <dbReference type="ARBA" id="ARBA00022679"/>
    </source>
</evidence>
<protein>
    <submittedName>
        <fullName evidence="4">GNAT family acetyltransferase</fullName>
    </submittedName>
</protein>
<dbReference type="Pfam" id="PF00583">
    <property type="entry name" value="Acetyltransf_1"/>
    <property type="match status" value="1"/>
</dbReference>
<evidence type="ECO:0000259" key="3">
    <source>
        <dbReference type="PROSITE" id="PS51186"/>
    </source>
</evidence>
<dbReference type="PATRIC" id="fig|284581.3.peg.4465"/>
<keyword evidence="1 4" id="KW-0808">Transferase</keyword>
<dbReference type="RefSeq" id="WP_053400393.1">
    <property type="nucleotide sequence ID" value="NZ_CP061868.1"/>
</dbReference>
<dbReference type="GO" id="GO:0016747">
    <property type="term" value="F:acyltransferase activity, transferring groups other than amino-acyl groups"/>
    <property type="evidence" value="ECO:0007669"/>
    <property type="project" value="InterPro"/>
</dbReference>
<dbReference type="InterPro" id="IPR000182">
    <property type="entry name" value="GNAT_dom"/>
</dbReference>
<evidence type="ECO:0000256" key="2">
    <source>
        <dbReference type="ARBA" id="ARBA00023315"/>
    </source>
</evidence>
<dbReference type="PANTHER" id="PTHR43072">
    <property type="entry name" value="N-ACETYLTRANSFERASE"/>
    <property type="match status" value="1"/>
</dbReference>
<dbReference type="InterPro" id="IPR016181">
    <property type="entry name" value="Acyl_CoA_acyltransferase"/>
</dbReference>
<evidence type="ECO:0000313" key="5">
    <source>
        <dbReference type="Proteomes" id="UP000037558"/>
    </source>
</evidence>